<evidence type="ECO:0000313" key="1">
    <source>
        <dbReference type="EMBL" id="NYZ65590.1"/>
    </source>
</evidence>
<organism evidence="1 2">
    <name type="scientific">Spartinivicinus marinus</name>
    <dbReference type="NCBI Taxonomy" id="2994442"/>
    <lineage>
        <taxon>Bacteria</taxon>
        <taxon>Pseudomonadati</taxon>
        <taxon>Pseudomonadota</taxon>
        <taxon>Gammaproteobacteria</taxon>
        <taxon>Oceanospirillales</taxon>
        <taxon>Zooshikellaceae</taxon>
        <taxon>Spartinivicinus</taxon>
    </lineage>
</organism>
<protein>
    <submittedName>
        <fullName evidence="1">Uncharacterized protein</fullName>
    </submittedName>
</protein>
<comment type="caution">
    <text evidence="1">The sequence shown here is derived from an EMBL/GenBank/DDBJ whole genome shotgun (WGS) entry which is preliminary data.</text>
</comment>
<dbReference type="AlphaFoldDB" id="A0A853HV00"/>
<dbReference type="EMBL" id="JACCKB010000006">
    <property type="protein sequence ID" value="NYZ65590.1"/>
    <property type="molecule type" value="Genomic_DNA"/>
</dbReference>
<reference evidence="1 2" key="1">
    <citation type="submission" date="2020-07" db="EMBL/GenBank/DDBJ databases">
        <title>Endozoicomonas sp. nov., isolated from sediment.</title>
        <authorList>
            <person name="Gu T."/>
        </authorList>
    </citation>
    <scope>NUCLEOTIDE SEQUENCE [LARGE SCALE GENOMIC DNA]</scope>
    <source>
        <strain evidence="1 2">SM1973</strain>
    </source>
</reference>
<name>A0A853HV00_9GAMM</name>
<accession>A0A853HV00</accession>
<dbReference type="RefSeq" id="WP_180567622.1">
    <property type="nucleotide sequence ID" value="NZ_JACCKB010000006.1"/>
</dbReference>
<keyword evidence="2" id="KW-1185">Reference proteome</keyword>
<sequence length="284" mass="34652">MKFEVRNEAWLLQDKQWMRARKEQWKYLEKKVKKTDAFNRKQRGYLKDYFLKGIRPEYDYIDNPMPIPLLFMLWFHPDHSEACWDKIIKYIWKMPDDIIYEHYRFSIDIFRKNAGSPFDYFPEEGFSDGFMGGLEERIFILLFGEKFKTHIYISNKWQLNFEDIQLYPARWFYQIIWLNKSINKTNPTVYWQYDHAVNACIEHLQNEDIKAFLGLHKPGFSERKERAKTRFYEYLNVLASDNYPEGEFRKRYIQKMRAKLDEGNIPPLLDELWQKAKKGELAID</sequence>
<dbReference type="Proteomes" id="UP000569732">
    <property type="component" value="Unassembled WGS sequence"/>
</dbReference>
<gene>
    <name evidence="1" type="ORF">H0A36_06165</name>
</gene>
<proteinExistence type="predicted"/>
<evidence type="ECO:0000313" key="2">
    <source>
        <dbReference type="Proteomes" id="UP000569732"/>
    </source>
</evidence>